<sequence length="142" mass="15606">MFYDVNFIVIVYPIPAHEDDVNAVSFGDTSRHLIFSAGDDGLCKVWDRRALGDDHRPVGRNPSCGVSTKMGLPISNDATTRELFISFERSVYLTGDGSVMTLRGHSVLHTLIRAHFSPMHTGQRYVYTGCARGQCVGTLSIG</sequence>
<organism evidence="4">
    <name type="scientific">Anisakis simplex</name>
    <name type="common">Herring worm</name>
    <dbReference type="NCBI Taxonomy" id="6269"/>
    <lineage>
        <taxon>Eukaryota</taxon>
        <taxon>Metazoa</taxon>
        <taxon>Ecdysozoa</taxon>
        <taxon>Nematoda</taxon>
        <taxon>Chromadorea</taxon>
        <taxon>Rhabditida</taxon>
        <taxon>Spirurina</taxon>
        <taxon>Ascaridomorpha</taxon>
        <taxon>Ascaridoidea</taxon>
        <taxon>Anisakidae</taxon>
        <taxon>Anisakis</taxon>
        <taxon>Anisakis simplex complex</taxon>
    </lineage>
</organism>
<dbReference type="WBParaSite" id="ASIM_0002052001-mRNA-1">
    <property type="protein sequence ID" value="ASIM_0002052001-mRNA-1"/>
    <property type="gene ID" value="ASIM_0002052001"/>
</dbReference>
<dbReference type="InterPro" id="IPR051859">
    <property type="entry name" value="DCAF"/>
</dbReference>
<dbReference type="SMART" id="SM00320">
    <property type="entry name" value="WD40"/>
    <property type="match status" value="1"/>
</dbReference>
<name>A0A0M3KHQ5_ANISI</name>
<dbReference type="PROSITE" id="PS50082">
    <property type="entry name" value="WD_REPEATS_2"/>
    <property type="match status" value="1"/>
</dbReference>
<dbReference type="OrthoDB" id="63070at2759"/>
<gene>
    <name evidence="2" type="ORF">ASIM_LOCUS19903</name>
</gene>
<dbReference type="GO" id="GO:0043161">
    <property type="term" value="P:proteasome-mediated ubiquitin-dependent protein catabolic process"/>
    <property type="evidence" value="ECO:0007669"/>
    <property type="project" value="TreeGrafter"/>
</dbReference>
<dbReference type="EMBL" id="UYRR01038219">
    <property type="protein sequence ID" value="VDK72912.1"/>
    <property type="molecule type" value="Genomic_DNA"/>
</dbReference>
<dbReference type="InterPro" id="IPR036322">
    <property type="entry name" value="WD40_repeat_dom_sf"/>
</dbReference>
<dbReference type="SUPFAM" id="SSF50978">
    <property type="entry name" value="WD40 repeat-like"/>
    <property type="match status" value="1"/>
</dbReference>
<evidence type="ECO:0000256" key="1">
    <source>
        <dbReference type="PROSITE-ProRule" id="PRU00221"/>
    </source>
</evidence>
<reference evidence="4" key="1">
    <citation type="submission" date="2017-02" db="UniProtKB">
        <authorList>
            <consortium name="WormBaseParasite"/>
        </authorList>
    </citation>
    <scope>IDENTIFICATION</scope>
</reference>
<dbReference type="PROSITE" id="PS50294">
    <property type="entry name" value="WD_REPEATS_REGION"/>
    <property type="match status" value="1"/>
</dbReference>
<protein>
    <submittedName>
        <fullName evidence="4">DDB1- and CUL4-associated factor 11 homolog (inferred by orthology to a C. elegans protein)</fullName>
    </submittedName>
</protein>
<keyword evidence="1" id="KW-0853">WD repeat</keyword>
<evidence type="ECO:0000313" key="3">
    <source>
        <dbReference type="Proteomes" id="UP000267096"/>
    </source>
</evidence>
<evidence type="ECO:0000313" key="4">
    <source>
        <dbReference type="WBParaSite" id="ASIM_0002052001-mRNA-1"/>
    </source>
</evidence>
<dbReference type="GO" id="GO:0080008">
    <property type="term" value="C:Cul4-RING E3 ubiquitin ligase complex"/>
    <property type="evidence" value="ECO:0007669"/>
    <property type="project" value="TreeGrafter"/>
</dbReference>
<reference evidence="2 3" key="2">
    <citation type="submission" date="2018-11" db="EMBL/GenBank/DDBJ databases">
        <authorList>
            <consortium name="Pathogen Informatics"/>
        </authorList>
    </citation>
    <scope>NUCLEOTIDE SEQUENCE [LARGE SCALE GENOMIC DNA]</scope>
</reference>
<dbReference type="Proteomes" id="UP000267096">
    <property type="component" value="Unassembled WGS sequence"/>
</dbReference>
<dbReference type="InterPro" id="IPR001680">
    <property type="entry name" value="WD40_rpt"/>
</dbReference>
<keyword evidence="3" id="KW-1185">Reference proteome</keyword>
<dbReference type="PANTHER" id="PTHR19847:SF7">
    <property type="entry name" value="DDB1- AND CUL4-ASSOCIATED FACTOR 11"/>
    <property type="match status" value="1"/>
</dbReference>
<dbReference type="AlphaFoldDB" id="A0A0M3KHQ5"/>
<accession>A0A0M3KHQ5</accession>
<dbReference type="PANTHER" id="PTHR19847">
    <property type="entry name" value="DDB1- AND CUL4-ASSOCIATED FACTOR 11"/>
    <property type="match status" value="1"/>
</dbReference>
<proteinExistence type="predicted"/>
<evidence type="ECO:0000313" key="2">
    <source>
        <dbReference type="EMBL" id="VDK72912.1"/>
    </source>
</evidence>
<dbReference type="Pfam" id="PF00400">
    <property type="entry name" value="WD40"/>
    <property type="match status" value="1"/>
</dbReference>
<dbReference type="Gene3D" id="2.130.10.10">
    <property type="entry name" value="YVTN repeat-like/Quinoprotein amine dehydrogenase"/>
    <property type="match status" value="1"/>
</dbReference>
<dbReference type="InterPro" id="IPR015943">
    <property type="entry name" value="WD40/YVTN_repeat-like_dom_sf"/>
</dbReference>
<feature type="repeat" description="WD" evidence="1">
    <location>
        <begin position="14"/>
        <end position="47"/>
    </location>
</feature>